<name>A0AAD6PYZ0_9ROSI</name>
<comment type="caution">
    <text evidence="1">The sequence shown here is derived from an EMBL/GenBank/DDBJ whole genome shotgun (WGS) entry which is preliminary data.</text>
</comment>
<proteinExistence type="predicted"/>
<evidence type="ECO:0000313" key="1">
    <source>
        <dbReference type="EMBL" id="KAJ6971048.1"/>
    </source>
</evidence>
<sequence length="74" mass="8545">MRCLSSSIDLGDHCRLMCSRLIDGVHYGFPAGCHRYETHRRLGVPTIRCKIRPLRFTSISCNSYRSSSHPNHKR</sequence>
<dbReference type="InterPro" id="IPR036086">
    <property type="entry name" value="ParB/Sulfiredoxin_sf"/>
</dbReference>
<dbReference type="AlphaFoldDB" id="A0AAD6PYZ0"/>
<organism evidence="1 2">
    <name type="scientific">Populus alba x Populus x berolinensis</name>
    <dbReference type="NCBI Taxonomy" id="444605"/>
    <lineage>
        <taxon>Eukaryota</taxon>
        <taxon>Viridiplantae</taxon>
        <taxon>Streptophyta</taxon>
        <taxon>Embryophyta</taxon>
        <taxon>Tracheophyta</taxon>
        <taxon>Spermatophyta</taxon>
        <taxon>Magnoliopsida</taxon>
        <taxon>eudicotyledons</taxon>
        <taxon>Gunneridae</taxon>
        <taxon>Pentapetalae</taxon>
        <taxon>rosids</taxon>
        <taxon>fabids</taxon>
        <taxon>Malpighiales</taxon>
        <taxon>Salicaceae</taxon>
        <taxon>Saliceae</taxon>
        <taxon>Populus</taxon>
    </lineage>
</organism>
<gene>
    <name evidence="1" type="ORF">NC653_035349</name>
</gene>
<evidence type="ECO:0000313" key="2">
    <source>
        <dbReference type="Proteomes" id="UP001164929"/>
    </source>
</evidence>
<dbReference type="EMBL" id="JAQIZT010000015">
    <property type="protein sequence ID" value="KAJ6971048.1"/>
    <property type="molecule type" value="Genomic_DNA"/>
</dbReference>
<keyword evidence="2" id="KW-1185">Reference proteome</keyword>
<dbReference type="Gene3D" id="3.90.1530.10">
    <property type="entry name" value="Conserved hypothetical protein from pyrococcus furiosus pfu- 392566-001, ParB domain"/>
    <property type="match status" value="1"/>
</dbReference>
<dbReference type="Proteomes" id="UP001164929">
    <property type="component" value="Chromosome 15"/>
</dbReference>
<dbReference type="SUPFAM" id="SSF110849">
    <property type="entry name" value="ParB/Sulfiredoxin"/>
    <property type="match status" value="1"/>
</dbReference>
<protein>
    <submittedName>
        <fullName evidence="1">Uncharacterized protein</fullName>
    </submittedName>
</protein>
<reference evidence="1" key="1">
    <citation type="journal article" date="2023" name="Mol. Ecol. Resour.">
        <title>Chromosome-level genome assembly of a triploid poplar Populus alba 'Berolinensis'.</title>
        <authorList>
            <person name="Chen S."/>
            <person name="Yu Y."/>
            <person name="Wang X."/>
            <person name="Wang S."/>
            <person name="Zhang T."/>
            <person name="Zhou Y."/>
            <person name="He R."/>
            <person name="Meng N."/>
            <person name="Wang Y."/>
            <person name="Liu W."/>
            <person name="Liu Z."/>
            <person name="Liu J."/>
            <person name="Guo Q."/>
            <person name="Huang H."/>
            <person name="Sederoff R.R."/>
            <person name="Wang G."/>
            <person name="Qu G."/>
            <person name="Chen S."/>
        </authorList>
    </citation>
    <scope>NUCLEOTIDE SEQUENCE</scope>
    <source>
        <strain evidence="1">SC-2020</strain>
    </source>
</reference>
<accession>A0AAD6PYZ0</accession>